<dbReference type="SUPFAM" id="SSF52402">
    <property type="entry name" value="Adenine nucleotide alpha hydrolases-like"/>
    <property type="match status" value="2"/>
</dbReference>
<evidence type="ECO:0000313" key="4">
    <source>
        <dbReference type="Proteomes" id="UP000258016"/>
    </source>
</evidence>
<dbReference type="Gene3D" id="3.40.50.12370">
    <property type="match status" value="1"/>
</dbReference>
<feature type="domain" description="UspA" evidence="2">
    <location>
        <begin position="1"/>
        <end position="156"/>
    </location>
</feature>
<evidence type="ECO:0000313" key="3">
    <source>
        <dbReference type="EMBL" id="ASR50079.1"/>
    </source>
</evidence>
<dbReference type="Proteomes" id="UP000258016">
    <property type="component" value="Chromosome"/>
</dbReference>
<dbReference type="PRINTS" id="PR01438">
    <property type="entry name" value="UNVRSLSTRESS"/>
</dbReference>
<comment type="similarity">
    <text evidence="1">Belongs to the universal stress protein A family.</text>
</comment>
<dbReference type="InterPro" id="IPR006016">
    <property type="entry name" value="UspA"/>
</dbReference>
<sequence>MKRLLACLDVSHYSQTVCEHAAWAAQRLGATVELLHVIQRNATEEVRQELGETMDLASKPGLLDEILSLKVAEGQLAERQGELLLQAAIEQLRALGISEVETTQREGGIVETIVEREVFSDIVIIGKRGAQANFAKGHLGSKVERVVRQSQKPVLVATRVFKQPQRIAIAFDGGPSSRKALEYVSTSPLFGGLDIDIVLVGGYTDRNAAHIDWAQTQFTGRTGVKAIQREGAPDGVLQQLARERAIDMFVMGAYGHSPLRNMLVGSTTTQMIRSGQMSVLLFR</sequence>
<evidence type="ECO:0000259" key="2">
    <source>
        <dbReference type="Pfam" id="PF00582"/>
    </source>
</evidence>
<dbReference type="CDD" id="cd00293">
    <property type="entry name" value="USP-like"/>
    <property type="match status" value="2"/>
</dbReference>
<proteinExistence type="inferred from homology"/>
<dbReference type="InterPro" id="IPR006015">
    <property type="entry name" value="Universal_stress_UspA"/>
</dbReference>
<name>A0ABN5B1W7_9SPHN</name>
<dbReference type="Pfam" id="PF00582">
    <property type="entry name" value="Usp"/>
    <property type="match status" value="2"/>
</dbReference>
<gene>
    <name evidence="3" type="ORF">B5J99_00160</name>
</gene>
<feature type="domain" description="UspA" evidence="2">
    <location>
        <begin position="219"/>
        <end position="283"/>
    </location>
</feature>
<dbReference type="PANTHER" id="PTHR46268:SF25">
    <property type="entry name" value="USPA DOMAIN PROTEIN"/>
    <property type="match status" value="1"/>
</dbReference>
<dbReference type="GeneID" id="303483984"/>
<protein>
    <submittedName>
        <fullName evidence="3">Universal stress protein UspA</fullName>
    </submittedName>
</protein>
<accession>A0ABN5B1W7</accession>
<dbReference type="PANTHER" id="PTHR46268">
    <property type="entry name" value="STRESS RESPONSE PROTEIN NHAX"/>
    <property type="match status" value="1"/>
</dbReference>
<evidence type="ECO:0000256" key="1">
    <source>
        <dbReference type="ARBA" id="ARBA00008791"/>
    </source>
</evidence>
<reference evidence="3 4" key="1">
    <citation type="submission" date="2017-03" db="EMBL/GenBank/DDBJ databases">
        <title>Complete genome sequence of Blastomonas fulva degrading microcsystin LR.</title>
        <authorList>
            <person name="Lee H.-g."/>
            <person name="Jin L."/>
            <person name="oh H.-M."/>
        </authorList>
    </citation>
    <scope>NUCLEOTIDE SEQUENCE [LARGE SCALE GENOMIC DNA]</scope>
    <source>
        <strain evidence="3 4">T2</strain>
    </source>
</reference>
<dbReference type="RefSeq" id="WP_117351087.1">
    <property type="nucleotide sequence ID" value="NZ_CP020083.1"/>
</dbReference>
<organism evidence="3 4">
    <name type="scientific">Blastomonas fulva</name>
    <dbReference type="NCBI Taxonomy" id="1550728"/>
    <lineage>
        <taxon>Bacteria</taxon>
        <taxon>Pseudomonadati</taxon>
        <taxon>Pseudomonadota</taxon>
        <taxon>Alphaproteobacteria</taxon>
        <taxon>Sphingomonadales</taxon>
        <taxon>Sphingomonadaceae</taxon>
        <taxon>Blastomonas</taxon>
    </lineage>
</organism>
<keyword evidence="4" id="KW-1185">Reference proteome</keyword>
<dbReference type="EMBL" id="CP020083">
    <property type="protein sequence ID" value="ASR50079.1"/>
    <property type="molecule type" value="Genomic_DNA"/>
</dbReference>